<evidence type="ECO:0000256" key="1">
    <source>
        <dbReference type="ARBA" id="ARBA00001947"/>
    </source>
</evidence>
<dbReference type="SMART" id="SM01057">
    <property type="entry name" value="Carb_anhydrase"/>
    <property type="match status" value="1"/>
</dbReference>
<evidence type="ECO:0000256" key="9">
    <source>
        <dbReference type="ARBA" id="ARBA00048348"/>
    </source>
</evidence>
<dbReference type="RefSeq" id="WP_289961015.1">
    <property type="nucleotide sequence ID" value="NZ_JAUEOZ010000001.1"/>
</dbReference>
<name>A0ABT7XYK4_9VIBR</name>
<keyword evidence="13" id="KW-1185">Reference proteome</keyword>
<dbReference type="PROSITE" id="PS00162">
    <property type="entry name" value="ALPHA_CA_1"/>
    <property type="match status" value="1"/>
</dbReference>
<dbReference type="PROSITE" id="PS51144">
    <property type="entry name" value="ALPHA_CA_2"/>
    <property type="match status" value="1"/>
</dbReference>
<evidence type="ECO:0000259" key="11">
    <source>
        <dbReference type="PROSITE" id="PS51144"/>
    </source>
</evidence>
<evidence type="ECO:0000256" key="7">
    <source>
        <dbReference type="ARBA" id="ARBA00022833"/>
    </source>
</evidence>
<evidence type="ECO:0000256" key="2">
    <source>
        <dbReference type="ARBA" id="ARBA00002904"/>
    </source>
</evidence>
<dbReference type="Proteomes" id="UP001169719">
    <property type="component" value="Unassembled WGS sequence"/>
</dbReference>
<organism evidence="12 13">
    <name type="scientific">Vibrio agarivorans</name>
    <dbReference type="NCBI Taxonomy" id="153622"/>
    <lineage>
        <taxon>Bacteria</taxon>
        <taxon>Pseudomonadati</taxon>
        <taxon>Pseudomonadota</taxon>
        <taxon>Gammaproteobacteria</taxon>
        <taxon>Vibrionales</taxon>
        <taxon>Vibrionaceae</taxon>
        <taxon>Vibrio</taxon>
    </lineage>
</organism>
<dbReference type="InterPro" id="IPR036398">
    <property type="entry name" value="CA_dom_sf"/>
</dbReference>
<dbReference type="Pfam" id="PF00194">
    <property type="entry name" value="Carb_anhydrase"/>
    <property type="match status" value="1"/>
</dbReference>
<dbReference type="InterPro" id="IPR023561">
    <property type="entry name" value="Carbonic_anhydrase_a-class"/>
</dbReference>
<gene>
    <name evidence="12" type="ORF">QWJ08_05565</name>
</gene>
<reference evidence="12" key="1">
    <citation type="submission" date="2024-05" db="EMBL/GenBank/DDBJ databases">
        <title>Genome Sequences of Four Agar- Degrading Marine Bacteria.</title>
        <authorList>
            <person name="Phillips E.K."/>
            <person name="Shaffer J.C."/>
            <person name="Henson M.W."/>
            <person name="Temperton B."/>
            <person name="Thrash C.J."/>
            <person name="Martin M.O."/>
        </authorList>
    </citation>
    <scope>NUCLEOTIDE SEQUENCE</scope>
    <source>
        <strain evidence="12">EKP203</strain>
    </source>
</reference>
<evidence type="ECO:0000256" key="3">
    <source>
        <dbReference type="ARBA" id="ARBA00010718"/>
    </source>
</evidence>
<evidence type="ECO:0000313" key="13">
    <source>
        <dbReference type="Proteomes" id="UP001169719"/>
    </source>
</evidence>
<protein>
    <recommendedName>
        <fullName evidence="5 10">Carbonic anhydrase</fullName>
        <ecNumber evidence="4 10">4.2.1.1</ecNumber>
    </recommendedName>
</protein>
<evidence type="ECO:0000256" key="4">
    <source>
        <dbReference type="ARBA" id="ARBA00012925"/>
    </source>
</evidence>
<evidence type="ECO:0000256" key="6">
    <source>
        <dbReference type="ARBA" id="ARBA00022723"/>
    </source>
</evidence>
<dbReference type="InterPro" id="IPR041891">
    <property type="entry name" value="Alpha_CA_prokaryot-like"/>
</dbReference>
<evidence type="ECO:0000256" key="5">
    <source>
        <dbReference type="ARBA" id="ARBA00014628"/>
    </source>
</evidence>
<dbReference type="InterPro" id="IPR001148">
    <property type="entry name" value="CA_dom"/>
</dbReference>
<accession>A0ABT7XYK4</accession>
<dbReference type="PROSITE" id="PS51257">
    <property type="entry name" value="PROKAR_LIPOPROTEIN"/>
    <property type="match status" value="1"/>
</dbReference>
<keyword evidence="8 10" id="KW-0456">Lyase</keyword>
<proteinExistence type="inferred from homology"/>
<keyword evidence="7 10" id="KW-0862">Zinc</keyword>
<dbReference type="PANTHER" id="PTHR18952:SF265">
    <property type="entry name" value="CARBONIC ANHYDRASE"/>
    <property type="match status" value="1"/>
</dbReference>
<dbReference type="EC" id="4.2.1.1" evidence="4 10"/>
<feature type="chain" id="PRO_5044983372" description="Carbonic anhydrase" evidence="10">
    <location>
        <begin position="21"/>
        <end position="239"/>
    </location>
</feature>
<sequence length="239" mass="26475">MKQQWMALSLSVFVACGVNASEWDYSAEHGPDNWGQFSAVCETGKNQSPINVKETVEADLDKLYIDYQGQVTGLTNNGHTLQATVSGVNTLNIDGRAFELKQFHFHTPSENLIRSRQHPLEAHFVHADEAGNLAVLAVMFELGVQNDSISKLSETIPTKGQTINLSQSFDTKSLLPSLKNYYRFNGSLTTPPCSEGVRWIILRDASSLSEQQTQALTQVMGTNNRPVQDQNARLVMESD</sequence>
<feature type="domain" description="Alpha-carbonic anhydrase" evidence="11">
    <location>
        <begin position="21"/>
        <end position="239"/>
    </location>
</feature>
<dbReference type="EMBL" id="JAUEOZ010000001">
    <property type="protein sequence ID" value="MDN2480855.1"/>
    <property type="molecule type" value="Genomic_DNA"/>
</dbReference>
<comment type="similarity">
    <text evidence="3 10">Belongs to the alpha-carbonic anhydrase family.</text>
</comment>
<dbReference type="SUPFAM" id="SSF51069">
    <property type="entry name" value="Carbonic anhydrase"/>
    <property type="match status" value="1"/>
</dbReference>
<dbReference type="InterPro" id="IPR018338">
    <property type="entry name" value="Carbonic_anhydrase_a-class_CS"/>
</dbReference>
<dbReference type="Gene3D" id="3.10.200.10">
    <property type="entry name" value="Alpha carbonic anhydrase"/>
    <property type="match status" value="1"/>
</dbReference>
<keyword evidence="6 10" id="KW-0479">Metal-binding</keyword>
<evidence type="ECO:0000256" key="10">
    <source>
        <dbReference type="RuleBase" id="RU367011"/>
    </source>
</evidence>
<dbReference type="PANTHER" id="PTHR18952">
    <property type="entry name" value="CARBONIC ANHYDRASE"/>
    <property type="match status" value="1"/>
</dbReference>
<keyword evidence="10" id="KW-0732">Signal</keyword>
<comment type="caution">
    <text evidence="12">The sequence shown here is derived from an EMBL/GenBank/DDBJ whole genome shotgun (WGS) entry which is preliminary data.</text>
</comment>
<evidence type="ECO:0000256" key="8">
    <source>
        <dbReference type="ARBA" id="ARBA00023239"/>
    </source>
</evidence>
<evidence type="ECO:0000313" key="12">
    <source>
        <dbReference type="EMBL" id="MDN2480855.1"/>
    </source>
</evidence>
<comment type="cofactor">
    <cofactor evidence="1 10">
        <name>Zn(2+)</name>
        <dbReference type="ChEBI" id="CHEBI:29105"/>
    </cofactor>
</comment>
<dbReference type="CDD" id="cd03124">
    <property type="entry name" value="alpha_CA_prokaryotic_like"/>
    <property type="match status" value="1"/>
</dbReference>
<comment type="catalytic activity">
    <reaction evidence="9 10">
        <text>hydrogencarbonate + H(+) = CO2 + H2O</text>
        <dbReference type="Rhea" id="RHEA:10748"/>
        <dbReference type="ChEBI" id="CHEBI:15377"/>
        <dbReference type="ChEBI" id="CHEBI:15378"/>
        <dbReference type="ChEBI" id="CHEBI:16526"/>
        <dbReference type="ChEBI" id="CHEBI:17544"/>
        <dbReference type="EC" id="4.2.1.1"/>
    </reaction>
</comment>
<comment type="function">
    <text evidence="2 10">Reversible hydration of carbon dioxide.</text>
</comment>
<feature type="signal peptide" evidence="10">
    <location>
        <begin position="1"/>
        <end position="20"/>
    </location>
</feature>